<dbReference type="Pfam" id="PF13620">
    <property type="entry name" value="CarboxypepD_reg"/>
    <property type="match status" value="2"/>
</dbReference>
<protein>
    <recommendedName>
        <fullName evidence="3">Carboxypeptidase regulatory-like domain-containing protein</fullName>
    </recommendedName>
</protein>
<dbReference type="RefSeq" id="WP_012775940.1">
    <property type="nucleotide sequence ID" value="NC_012945.1"/>
</dbReference>
<dbReference type="AlphaFoldDB" id="A0A9N7AVT9"/>
<dbReference type="EMBL" id="CP001660">
    <property type="protein sequence ID" value="ACT33749.1"/>
    <property type="molecule type" value="Genomic_DNA"/>
</dbReference>
<reference evidence="1 2" key="1">
    <citation type="submission" date="2009-10" db="EMBL/GenBank/DDBJ databases">
        <authorList>
            <person name="Joardar V."/>
            <person name="Shrivastava S."/>
            <person name="Brinkac L.M."/>
            <person name="Harkins D.M."/>
            <person name="Durkin A.S."/>
            <person name="Sutton G."/>
        </authorList>
    </citation>
    <scope>NUCLEOTIDE SEQUENCE [LARGE SCALE GENOMIC DNA]</scope>
    <source>
        <strain evidence="2">D str. 1873</strain>
        <plasmid evidence="1 2">pCLG2</plasmid>
    </source>
</reference>
<evidence type="ECO:0000313" key="1">
    <source>
        <dbReference type="EMBL" id="ACT33749.1"/>
    </source>
</evidence>
<proteinExistence type="predicted"/>
<name>A0A9N7AVT9_CLOBO</name>
<dbReference type="Proteomes" id="UP000006160">
    <property type="component" value="Plasmid pCLG2"/>
</dbReference>
<evidence type="ECO:0000313" key="2">
    <source>
        <dbReference type="Proteomes" id="UP000006160"/>
    </source>
</evidence>
<keyword evidence="1" id="KW-0614">Plasmid</keyword>
<accession>A0A9N7AVT9</accession>
<gene>
    <name evidence="1" type="ORF">CLG_A0010</name>
</gene>
<evidence type="ECO:0008006" key="3">
    <source>
        <dbReference type="Google" id="ProtNLM"/>
    </source>
</evidence>
<dbReference type="SUPFAM" id="SSF49464">
    <property type="entry name" value="Carboxypeptidase regulatory domain-like"/>
    <property type="match status" value="2"/>
</dbReference>
<geneLocation type="plasmid" evidence="1 2">
    <name>pCLG2</name>
</geneLocation>
<dbReference type="Gene3D" id="2.60.40.1120">
    <property type="entry name" value="Carboxypeptidase-like, regulatory domain"/>
    <property type="match status" value="2"/>
</dbReference>
<dbReference type="InterPro" id="IPR008969">
    <property type="entry name" value="CarboxyPept-like_regulatory"/>
</dbReference>
<sequence>MVQINKDKYDLAQSTSGVIVSPGEEIRMDLTLQPNTNNIIGANISGTVTNESSDPIEGAYIKLMTENYEPIVHTITNTSGQYFLDNIAQGNYYLFAIAQGMNLNQGNLLVLKNYLHYTVNFMLTSSTSSSLAIVAGRITDSTTNNPINRVIVSLFSKTTGSSDTLISLVYTNEYGQYVFSDVPIGNYAITMTSLEYLSLTIPVSITENGEIYPIKSVLQIRNTLSLNTIVVRGYDYRKIIIIGFNVTNTTLTLQRNYPGTYFHGARNAFFRIQVISVTGVQKLSVEVIGKDTSGSSKLNPINGFKFEYGDKIKLWCSDPQGTKEGALIITGKVINGNEDYSNGISTSNMNNTEFQITPSGLKAIYLN</sequence>
<organism evidence="1 2">
    <name type="scientific">Clostridium botulinum D str. 1873</name>
    <dbReference type="NCBI Taxonomy" id="592027"/>
    <lineage>
        <taxon>Bacteria</taxon>
        <taxon>Bacillati</taxon>
        <taxon>Bacillota</taxon>
        <taxon>Clostridia</taxon>
        <taxon>Eubacteriales</taxon>
        <taxon>Clostridiaceae</taxon>
        <taxon>Clostridium</taxon>
    </lineage>
</organism>